<dbReference type="PANTHER" id="PTHR11373:SF4">
    <property type="entry name" value="DEOXYNUCLEOSIDE TRIPHOSPHATE TRIPHOSPHOHYDROLASE SAMHD1"/>
    <property type="match status" value="1"/>
</dbReference>
<dbReference type="PANTHER" id="PTHR11373">
    <property type="entry name" value="DEOXYNUCLEOSIDE TRIPHOSPHATE TRIPHOSPHOHYDROLASE"/>
    <property type="match status" value="1"/>
</dbReference>
<reference evidence="3 4" key="2">
    <citation type="submission" date="2020-08" db="EMBL/GenBank/DDBJ databases">
        <authorList>
            <person name="Partida-Martinez L."/>
            <person name="Huntemann M."/>
            <person name="Clum A."/>
            <person name="Wang J."/>
            <person name="Palaniappan K."/>
            <person name="Ritter S."/>
            <person name="Chen I.-M."/>
            <person name="Stamatis D."/>
            <person name="Reddy T."/>
            <person name="O'Malley R."/>
            <person name="Daum C."/>
            <person name="Shapiro N."/>
            <person name="Ivanova N."/>
            <person name="Kyrpides N."/>
            <person name="Woyke T."/>
        </authorList>
    </citation>
    <scope>NUCLEOTIDE SEQUENCE [LARGE SCALE GENOMIC DNA]</scope>
    <source>
        <strain evidence="3 4">RAS26</strain>
    </source>
</reference>
<dbReference type="AlphaFoldDB" id="A0A7W4UHS7"/>
<dbReference type="Gene3D" id="1.10.3210.10">
    <property type="entry name" value="Hypothetical protein af1432"/>
    <property type="match status" value="1"/>
</dbReference>
<keyword evidence="1 3" id="KW-0378">Hydrolase</keyword>
<evidence type="ECO:0000259" key="2">
    <source>
        <dbReference type="SMART" id="SM00471"/>
    </source>
</evidence>
<proteinExistence type="predicted"/>
<dbReference type="Pfam" id="PF01966">
    <property type="entry name" value="HD"/>
    <property type="match status" value="1"/>
</dbReference>
<sequence>MTSRHDRPSGRRFDDCEWRSPAERDLDRILYASSYRRLAGVTQVLPAGEQPMVHNRLTHTLKVEQMARRTAQYLLKNTDTSIIEKAGGLDPNIAAAAAAAHDLGHPPFGHIAEDELQKILAPGDQSDGEGLFDSFEGNAQSFRIITKLAVRKPGPTGTGIDHLGLDLTYASLAATLKYPWCKGEHEARGAPQDLWDYYSHKWGAYESERAIFDDALSVVPEGRFRSLEAEIMDYADDVTYAVHDIEDFFRVGLIPLHEIAVGASGESRSQVFNDFWDFANAEINAKGEVHFDPQVAREQLRALAELMPSRPYHDSDQDRLDLHRFISSAVHVLQGGLKLGPSGDFVEFPDHRMLVELLKQLTWYFVIEHPALAATQQGQRRVIRQLVSWLSEWVKDNDPEAVFDKDKKRKIERRRKRELPARLLSYVSIAQYDAERQVTEHRYSPSQVRLRAVVDYVASLTEAAAYDLHGRLGGSEPTALVFQSLDR</sequence>
<dbReference type="EMBL" id="JACHVX010000005">
    <property type="protein sequence ID" value="MBB2924403.1"/>
    <property type="molecule type" value="Genomic_DNA"/>
</dbReference>
<comment type="caution">
    <text evidence="3">The sequence shown here is derived from an EMBL/GenBank/DDBJ whole genome shotgun (WGS) entry which is preliminary data.</text>
</comment>
<dbReference type="InterPro" id="IPR003607">
    <property type="entry name" value="HD/PDEase_dom"/>
</dbReference>
<dbReference type="SUPFAM" id="SSF109604">
    <property type="entry name" value="HD-domain/PDEase-like"/>
    <property type="match status" value="1"/>
</dbReference>
<dbReference type="Proteomes" id="UP000518206">
    <property type="component" value="Unassembled WGS sequence"/>
</dbReference>
<dbReference type="InterPro" id="IPR006674">
    <property type="entry name" value="HD_domain"/>
</dbReference>
<dbReference type="RefSeq" id="WP_183297209.1">
    <property type="nucleotide sequence ID" value="NZ_JACHVX010000005.1"/>
</dbReference>
<gene>
    <name evidence="3" type="ORF">FHR80_003336</name>
</gene>
<evidence type="ECO:0000313" key="3">
    <source>
        <dbReference type="EMBL" id="MBB2924403.1"/>
    </source>
</evidence>
<dbReference type="InterPro" id="IPR050135">
    <property type="entry name" value="dGTPase-like"/>
</dbReference>
<dbReference type="SMART" id="SM00471">
    <property type="entry name" value="HDc"/>
    <property type="match status" value="1"/>
</dbReference>
<reference evidence="3 4" key="1">
    <citation type="submission" date="2020-08" db="EMBL/GenBank/DDBJ databases">
        <title>The Agave Microbiome: Exploring the role of microbial communities in plant adaptations to desert environments.</title>
        <authorList>
            <person name="Partida-Martinez L.P."/>
        </authorList>
    </citation>
    <scope>NUCLEOTIDE SEQUENCE [LARGE SCALE GENOMIC DNA]</scope>
    <source>
        <strain evidence="3 4">RAS26</strain>
    </source>
</reference>
<dbReference type="GO" id="GO:0008832">
    <property type="term" value="F:dGTPase activity"/>
    <property type="evidence" value="ECO:0007669"/>
    <property type="project" value="UniProtKB-EC"/>
</dbReference>
<dbReference type="NCBIfam" id="TIGR01353">
    <property type="entry name" value="dGTP_triPase"/>
    <property type="match status" value="1"/>
</dbReference>
<organism evidence="3 4">
    <name type="scientific">Cellulomonas cellasea</name>
    <dbReference type="NCBI Taxonomy" id="43670"/>
    <lineage>
        <taxon>Bacteria</taxon>
        <taxon>Bacillati</taxon>
        <taxon>Actinomycetota</taxon>
        <taxon>Actinomycetes</taxon>
        <taxon>Micrococcales</taxon>
        <taxon>Cellulomonadaceae</taxon>
        <taxon>Cellulomonas</taxon>
    </lineage>
</organism>
<dbReference type="GO" id="GO:0006203">
    <property type="term" value="P:dGTP catabolic process"/>
    <property type="evidence" value="ECO:0007669"/>
    <property type="project" value="TreeGrafter"/>
</dbReference>
<protein>
    <submittedName>
        <fullName evidence="3">dGTPase</fullName>
        <ecNumber evidence="3">3.1.5.1</ecNumber>
    </submittedName>
</protein>
<accession>A0A7W4UHS7</accession>
<dbReference type="EC" id="3.1.5.1" evidence="3"/>
<feature type="domain" description="HD/PDEase" evidence="2">
    <location>
        <begin position="52"/>
        <end position="250"/>
    </location>
</feature>
<name>A0A7W4UHS7_9CELL</name>
<dbReference type="InterPro" id="IPR006261">
    <property type="entry name" value="dGTPase"/>
</dbReference>
<evidence type="ECO:0000256" key="1">
    <source>
        <dbReference type="ARBA" id="ARBA00022801"/>
    </source>
</evidence>
<evidence type="ECO:0000313" key="4">
    <source>
        <dbReference type="Proteomes" id="UP000518206"/>
    </source>
</evidence>